<dbReference type="SMART" id="SM00382">
    <property type="entry name" value="AAA"/>
    <property type="match status" value="1"/>
</dbReference>
<evidence type="ECO:0000259" key="1">
    <source>
        <dbReference type="SMART" id="SM00382"/>
    </source>
</evidence>
<organism evidence="2 3">
    <name type="scientific">Artemisia annua</name>
    <name type="common">Sweet wormwood</name>
    <dbReference type="NCBI Taxonomy" id="35608"/>
    <lineage>
        <taxon>Eukaryota</taxon>
        <taxon>Viridiplantae</taxon>
        <taxon>Streptophyta</taxon>
        <taxon>Embryophyta</taxon>
        <taxon>Tracheophyta</taxon>
        <taxon>Spermatophyta</taxon>
        <taxon>Magnoliopsida</taxon>
        <taxon>eudicotyledons</taxon>
        <taxon>Gunneridae</taxon>
        <taxon>Pentapetalae</taxon>
        <taxon>asterids</taxon>
        <taxon>campanulids</taxon>
        <taxon>Asterales</taxon>
        <taxon>Asteraceae</taxon>
        <taxon>Asteroideae</taxon>
        <taxon>Anthemideae</taxon>
        <taxon>Artemisiinae</taxon>
        <taxon>Artemisia</taxon>
    </lineage>
</organism>
<proteinExistence type="predicted"/>
<evidence type="ECO:0000313" key="3">
    <source>
        <dbReference type="Proteomes" id="UP000245207"/>
    </source>
</evidence>
<dbReference type="PANTHER" id="PTHR23076">
    <property type="entry name" value="METALLOPROTEASE M41 FTSH"/>
    <property type="match status" value="1"/>
</dbReference>
<dbReference type="EMBL" id="PKPP01009017">
    <property type="protein sequence ID" value="PWA49252.1"/>
    <property type="molecule type" value="Genomic_DNA"/>
</dbReference>
<keyword evidence="2" id="KW-0378">Hydrolase</keyword>
<dbReference type="STRING" id="35608.A0A2U1LJS7"/>
<dbReference type="Gene3D" id="1.10.8.60">
    <property type="match status" value="1"/>
</dbReference>
<dbReference type="SUPFAM" id="SSF52540">
    <property type="entry name" value="P-loop containing nucleoside triphosphate hydrolases"/>
    <property type="match status" value="1"/>
</dbReference>
<dbReference type="InterPro" id="IPR003593">
    <property type="entry name" value="AAA+_ATPase"/>
</dbReference>
<comment type="caution">
    <text evidence="2">The sequence shown here is derived from an EMBL/GenBank/DDBJ whole genome shotgun (WGS) entry which is preliminary data.</text>
</comment>
<dbReference type="PANTHER" id="PTHR23076:SF110">
    <property type="entry name" value="INACTIVE ATP-DEPENDENT ZINC METALLOPROTEASE FTSHI 3, CHLOROPLASTIC-RELATED"/>
    <property type="match status" value="1"/>
</dbReference>
<dbReference type="GO" id="GO:0006508">
    <property type="term" value="P:proteolysis"/>
    <property type="evidence" value="ECO:0007669"/>
    <property type="project" value="TreeGrafter"/>
</dbReference>
<reference evidence="2 3" key="1">
    <citation type="journal article" date="2018" name="Mol. Plant">
        <title>The genome of Artemisia annua provides insight into the evolution of Asteraceae family and artemisinin biosynthesis.</title>
        <authorList>
            <person name="Shen Q."/>
            <person name="Zhang L."/>
            <person name="Liao Z."/>
            <person name="Wang S."/>
            <person name="Yan T."/>
            <person name="Shi P."/>
            <person name="Liu M."/>
            <person name="Fu X."/>
            <person name="Pan Q."/>
            <person name="Wang Y."/>
            <person name="Lv Z."/>
            <person name="Lu X."/>
            <person name="Zhang F."/>
            <person name="Jiang W."/>
            <person name="Ma Y."/>
            <person name="Chen M."/>
            <person name="Hao X."/>
            <person name="Li L."/>
            <person name="Tang Y."/>
            <person name="Lv G."/>
            <person name="Zhou Y."/>
            <person name="Sun X."/>
            <person name="Brodelius P.E."/>
            <person name="Rose J.K.C."/>
            <person name="Tang K."/>
        </authorList>
    </citation>
    <scope>NUCLEOTIDE SEQUENCE [LARGE SCALE GENOMIC DNA]</scope>
    <source>
        <strain evidence="3">cv. Huhao1</strain>
        <tissue evidence="2">Leaf</tissue>
    </source>
</reference>
<dbReference type="GO" id="GO:0016887">
    <property type="term" value="F:ATP hydrolysis activity"/>
    <property type="evidence" value="ECO:0007669"/>
    <property type="project" value="InterPro"/>
</dbReference>
<dbReference type="Pfam" id="PF00004">
    <property type="entry name" value="AAA"/>
    <property type="match status" value="1"/>
</dbReference>
<keyword evidence="3" id="KW-1185">Reference proteome</keyword>
<dbReference type="InterPro" id="IPR003959">
    <property type="entry name" value="ATPase_AAA_core"/>
</dbReference>
<gene>
    <name evidence="2" type="ORF">CTI12_AA467430</name>
</gene>
<dbReference type="OrthoDB" id="27435at2759"/>
<name>A0A2U1LJS7_ARTAN</name>
<dbReference type="InterPro" id="IPR027417">
    <property type="entry name" value="P-loop_NTPase"/>
</dbReference>
<dbReference type="AlphaFoldDB" id="A0A2U1LJS7"/>
<dbReference type="Proteomes" id="UP000245207">
    <property type="component" value="Unassembled WGS sequence"/>
</dbReference>
<sequence length="396" mass="44267">MAGKFMTVKPSVCIPTMHRSNNQIIFKHNSKLLSFPLSGLHYDAGSSRVFHTTRQNTTSASLHCRSTKAENLAETSSFGFLTGGDFGVRKQFFLNLQAEWFNSMLFPLELMKYALSAISKSVLLGFVSLLHLKSLKTEPMNVYFNDLISVDDIILEFQDIISILHGKSEYKNFRAKLPIGVFLYGPPGTGKGTLAHAMAREANVPFFCISACYIRTGDVRIKSLFDEARRCSPSIIFIDYVDEIASQRENCDSDPNLVELHTEMEKCNKDGSMVVVIAATDSPETLDSTFMSSCKFYKTFHVAKPDEDSRRKKASLCFEDLIKEEDKEAVCNLVASQTAGLGWANLENIAVESRVAAKYRGGGHVTIDDVHEAIRGYDDFIKIMKMIELHNNPCDS</sequence>
<protein>
    <submittedName>
        <fullName evidence="2">ATPase, AAA-type, core, P-loop containing nucleoside triphosphate hydrolase</fullName>
    </submittedName>
</protein>
<feature type="domain" description="AAA+ ATPase" evidence="1">
    <location>
        <begin position="177"/>
        <end position="306"/>
    </location>
</feature>
<accession>A0A2U1LJS7</accession>
<dbReference type="GO" id="GO:0009535">
    <property type="term" value="C:chloroplast thylakoid membrane"/>
    <property type="evidence" value="ECO:0007669"/>
    <property type="project" value="TreeGrafter"/>
</dbReference>
<dbReference type="GO" id="GO:0005524">
    <property type="term" value="F:ATP binding"/>
    <property type="evidence" value="ECO:0007669"/>
    <property type="project" value="InterPro"/>
</dbReference>
<dbReference type="Gene3D" id="3.40.50.300">
    <property type="entry name" value="P-loop containing nucleotide triphosphate hydrolases"/>
    <property type="match status" value="1"/>
</dbReference>
<dbReference type="GO" id="GO:0004176">
    <property type="term" value="F:ATP-dependent peptidase activity"/>
    <property type="evidence" value="ECO:0007669"/>
    <property type="project" value="TreeGrafter"/>
</dbReference>
<evidence type="ECO:0000313" key="2">
    <source>
        <dbReference type="EMBL" id="PWA49252.1"/>
    </source>
</evidence>